<protein>
    <submittedName>
        <fullName evidence="1">Uncharacterized protein</fullName>
    </submittedName>
</protein>
<sequence>MRGVGTPPTPQPRSSLATTLLLAALLLTSVFAWFHLILSSHHSCSQTGSISSSNRGLSAENYPSPFPWQPPDFSDEYDPFPSFTSSLLRSSYRKPLNNTGLSMRNIVFGIGGSAQLWSQRKEFIKLWWKPHRMRGFVWLDEPVPATDSPDELPVLMISEDTSSFRYTHPIGSPSGIRIARILVEMFRLGLPDVYWFVVADDDTIFSTDNLLRVLSKYDPNEMYYIGQYSESHLENFIFSYNMAYGGGGVAISYPLAEELVGMFDDCIQRYPHLFGSDDRLHACITELGVPITKELGFHQFDVRGSAFGLLTTHPVAPFVSLHHVGVIEPIFPGLETLDSLRLLVKAMQVEPSSFLQQSICYQPKHKLSFSISLGYAVQVYPRIVSPRELQKAERTFQAWNGLDFEAEFDINTRPSPSVCDQPFTFFLEEIHWEESADYIVSLYKRHSAIDDLKKKEFCWSHMFPPSKVQQIRVVNRPLDWHWYLVPRRQCCTLGDVTDKVLNIEIVSCTQGIVIAS</sequence>
<keyword evidence="2" id="KW-1185">Reference proteome</keyword>
<dbReference type="Pfam" id="PF04646">
    <property type="entry name" value="DUF604"/>
    <property type="match status" value="1"/>
</dbReference>
<gene>
    <name evidence="1" type="ORF">KP509_10G084000</name>
</gene>
<dbReference type="EMBL" id="CM035415">
    <property type="protein sequence ID" value="KAH7428268.1"/>
    <property type="molecule type" value="Genomic_DNA"/>
</dbReference>
<accession>A0A8T2U0V8</accession>
<dbReference type="InterPro" id="IPR006740">
    <property type="entry name" value="DUF604"/>
</dbReference>
<dbReference type="FunFam" id="3.90.550.50:FF:000026">
    <property type="entry name" value="Glycoprotein-N-acetylgalactosamine 3-beta-galactosyltransferase 1"/>
    <property type="match status" value="1"/>
</dbReference>
<dbReference type="OrthoDB" id="421979at2759"/>
<dbReference type="Gene3D" id="3.90.550.50">
    <property type="match status" value="1"/>
</dbReference>
<dbReference type="Proteomes" id="UP000825935">
    <property type="component" value="Chromosome 10"/>
</dbReference>
<dbReference type="OMA" id="LHDECIE"/>
<reference evidence="1" key="1">
    <citation type="submission" date="2021-08" db="EMBL/GenBank/DDBJ databases">
        <title>WGS assembly of Ceratopteris richardii.</title>
        <authorList>
            <person name="Marchant D.B."/>
            <person name="Chen G."/>
            <person name="Jenkins J."/>
            <person name="Shu S."/>
            <person name="Leebens-Mack J."/>
            <person name="Grimwood J."/>
            <person name="Schmutz J."/>
            <person name="Soltis P."/>
            <person name="Soltis D."/>
            <person name="Chen Z.-H."/>
        </authorList>
    </citation>
    <scope>NUCLEOTIDE SEQUENCE</scope>
    <source>
        <strain evidence="1">Whitten #5841</strain>
        <tissue evidence="1">Leaf</tissue>
    </source>
</reference>
<comment type="caution">
    <text evidence="1">The sequence shown here is derived from an EMBL/GenBank/DDBJ whole genome shotgun (WGS) entry which is preliminary data.</text>
</comment>
<dbReference type="PANTHER" id="PTHR10811">
    <property type="entry name" value="FRINGE-RELATED"/>
    <property type="match status" value="1"/>
</dbReference>
<evidence type="ECO:0000313" key="2">
    <source>
        <dbReference type="Proteomes" id="UP000825935"/>
    </source>
</evidence>
<organism evidence="1 2">
    <name type="scientific">Ceratopteris richardii</name>
    <name type="common">Triangle waterfern</name>
    <dbReference type="NCBI Taxonomy" id="49495"/>
    <lineage>
        <taxon>Eukaryota</taxon>
        <taxon>Viridiplantae</taxon>
        <taxon>Streptophyta</taxon>
        <taxon>Embryophyta</taxon>
        <taxon>Tracheophyta</taxon>
        <taxon>Polypodiopsida</taxon>
        <taxon>Polypodiidae</taxon>
        <taxon>Polypodiales</taxon>
        <taxon>Pteridineae</taxon>
        <taxon>Pteridaceae</taxon>
        <taxon>Parkerioideae</taxon>
        <taxon>Ceratopteris</taxon>
    </lineage>
</organism>
<proteinExistence type="predicted"/>
<dbReference type="AlphaFoldDB" id="A0A8T2U0V8"/>
<name>A0A8T2U0V8_CERRI</name>
<evidence type="ECO:0000313" key="1">
    <source>
        <dbReference type="EMBL" id="KAH7428268.1"/>
    </source>
</evidence>